<evidence type="ECO:0000313" key="3">
    <source>
        <dbReference type="EMBL" id="NGZ75314.1"/>
    </source>
</evidence>
<name>A0ABX0F702_9BACL</name>
<feature type="domain" description="HTH marR-type" evidence="2">
    <location>
        <begin position="1"/>
        <end position="134"/>
    </location>
</feature>
<dbReference type="Gene3D" id="1.10.10.10">
    <property type="entry name" value="Winged helix-like DNA-binding domain superfamily/Winged helix DNA-binding domain"/>
    <property type="match status" value="1"/>
</dbReference>
<gene>
    <name evidence="3" type="ORF">GYN08_08275</name>
</gene>
<sequence>MRNKNLESRYIPFQCLILSRVNRFSVEGVTTAQYTILDILDKQGDKTTKELTELRGISQAGMSKLTKRLLDKGYIRQSRRETDRRVYDLSLTPEGREFLARSERFRHTMLDLIESRLTAEEAEQFAALCEKISAAGDEE</sequence>
<dbReference type="InterPro" id="IPR039422">
    <property type="entry name" value="MarR/SlyA-like"/>
</dbReference>
<protein>
    <submittedName>
        <fullName evidence="3">MarR family transcriptional regulator</fullName>
    </submittedName>
</protein>
<dbReference type="InterPro" id="IPR036390">
    <property type="entry name" value="WH_DNA-bd_sf"/>
</dbReference>
<dbReference type="RefSeq" id="WP_166273713.1">
    <property type="nucleotide sequence ID" value="NZ_JAAFGS010000002.1"/>
</dbReference>
<reference evidence="3 4" key="1">
    <citation type="submission" date="2020-01" db="EMBL/GenBank/DDBJ databases">
        <title>Polyphasic characterisation and genomic insights into a novel alkali tolerant bacterium VR-M41.</title>
        <authorList>
            <person name="Vemuluri V.R."/>
        </authorList>
    </citation>
    <scope>NUCLEOTIDE SEQUENCE [LARGE SCALE GENOMIC DNA]</scope>
    <source>
        <strain evidence="3 4">VR-M41</strain>
    </source>
</reference>
<dbReference type="InterPro" id="IPR000835">
    <property type="entry name" value="HTH_MarR-typ"/>
</dbReference>
<keyword evidence="4" id="KW-1185">Reference proteome</keyword>
<dbReference type="Pfam" id="PF12802">
    <property type="entry name" value="MarR_2"/>
    <property type="match status" value="1"/>
</dbReference>
<dbReference type="PRINTS" id="PR00598">
    <property type="entry name" value="HTHMARR"/>
</dbReference>
<proteinExistence type="predicted"/>
<dbReference type="Proteomes" id="UP000800303">
    <property type="component" value="Unassembled WGS sequence"/>
</dbReference>
<evidence type="ECO:0000313" key="4">
    <source>
        <dbReference type="Proteomes" id="UP000800303"/>
    </source>
</evidence>
<dbReference type="PANTHER" id="PTHR33164:SF101">
    <property type="entry name" value="TRANSCRIPTIONAL REPRESSOR MPRA"/>
    <property type="match status" value="1"/>
</dbReference>
<dbReference type="SMART" id="SM00347">
    <property type="entry name" value="HTH_MARR"/>
    <property type="match status" value="1"/>
</dbReference>
<keyword evidence="1" id="KW-0238">DNA-binding</keyword>
<dbReference type="InterPro" id="IPR036388">
    <property type="entry name" value="WH-like_DNA-bd_sf"/>
</dbReference>
<evidence type="ECO:0000256" key="1">
    <source>
        <dbReference type="ARBA" id="ARBA00023125"/>
    </source>
</evidence>
<accession>A0ABX0F702</accession>
<evidence type="ECO:0000259" key="2">
    <source>
        <dbReference type="PROSITE" id="PS50995"/>
    </source>
</evidence>
<dbReference type="SUPFAM" id="SSF46785">
    <property type="entry name" value="Winged helix' DNA-binding domain"/>
    <property type="match status" value="1"/>
</dbReference>
<organism evidence="3 4">
    <name type="scientific">Saccharibacillus alkalitolerans</name>
    <dbReference type="NCBI Taxonomy" id="2705290"/>
    <lineage>
        <taxon>Bacteria</taxon>
        <taxon>Bacillati</taxon>
        <taxon>Bacillota</taxon>
        <taxon>Bacilli</taxon>
        <taxon>Bacillales</taxon>
        <taxon>Paenibacillaceae</taxon>
        <taxon>Saccharibacillus</taxon>
    </lineage>
</organism>
<dbReference type="PANTHER" id="PTHR33164">
    <property type="entry name" value="TRANSCRIPTIONAL REGULATOR, MARR FAMILY"/>
    <property type="match status" value="1"/>
</dbReference>
<comment type="caution">
    <text evidence="3">The sequence shown here is derived from an EMBL/GenBank/DDBJ whole genome shotgun (WGS) entry which is preliminary data.</text>
</comment>
<dbReference type="PROSITE" id="PS50995">
    <property type="entry name" value="HTH_MARR_2"/>
    <property type="match status" value="1"/>
</dbReference>
<dbReference type="EMBL" id="JAAFGS010000002">
    <property type="protein sequence ID" value="NGZ75314.1"/>
    <property type="molecule type" value="Genomic_DNA"/>
</dbReference>